<accession>A0A8J2KWR1</accession>
<keyword evidence="6" id="KW-1185">Reference proteome</keyword>
<dbReference type="GO" id="GO:0004252">
    <property type="term" value="F:serine-type endopeptidase activity"/>
    <property type="evidence" value="ECO:0007669"/>
    <property type="project" value="InterPro"/>
</dbReference>
<evidence type="ECO:0000313" key="5">
    <source>
        <dbReference type="EMBL" id="CAG7824837.1"/>
    </source>
</evidence>
<feature type="signal peptide" evidence="3">
    <location>
        <begin position="1"/>
        <end position="35"/>
    </location>
</feature>
<proteinExistence type="inferred from homology"/>
<dbReference type="Pfam" id="PF00089">
    <property type="entry name" value="Trypsin"/>
    <property type="match status" value="1"/>
</dbReference>
<dbReference type="PANTHER" id="PTHR24256">
    <property type="entry name" value="TRYPTASE-RELATED"/>
    <property type="match status" value="1"/>
</dbReference>
<feature type="domain" description="Peptidase S1" evidence="4">
    <location>
        <begin position="61"/>
        <end position="232"/>
    </location>
</feature>
<dbReference type="EMBL" id="CAJVCH010534173">
    <property type="protein sequence ID" value="CAG7824837.1"/>
    <property type="molecule type" value="Genomic_DNA"/>
</dbReference>
<evidence type="ECO:0000256" key="3">
    <source>
        <dbReference type="SAM" id="SignalP"/>
    </source>
</evidence>
<gene>
    <name evidence="5" type="ORF">AFUS01_LOCUS34973</name>
</gene>
<evidence type="ECO:0000313" key="6">
    <source>
        <dbReference type="Proteomes" id="UP000708208"/>
    </source>
</evidence>
<keyword evidence="3" id="KW-0732">Signal</keyword>
<dbReference type="AlphaFoldDB" id="A0A8J2KWR1"/>
<dbReference type="GO" id="GO:0006508">
    <property type="term" value="P:proteolysis"/>
    <property type="evidence" value="ECO:0007669"/>
    <property type="project" value="InterPro"/>
</dbReference>
<organism evidence="5 6">
    <name type="scientific">Allacma fusca</name>
    <dbReference type="NCBI Taxonomy" id="39272"/>
    <lineage>
        <taxon>Eukaryota</taxon>
        <taxon>Metazoa</taxon>
        <taxon>Ecdysozoa</taxon>
        <taxon>Arthropoda</taxon>
        <taxon>Hexapoda</taxon>
        <taxon>Collembola</taxon>
        <taxon>Symphypleona</taxon>
        <taxon>Sminthuridae</taxon>
        <taxon>Allacma</taxon>
    </lineage>
</organism>
<reference evidence="5" key="1">
    <citation type="submission" date="2021-06" db="EMBL/GenBank/DDBJ databases">
        <authorList>
            <person name="Hodson N. C."/>
            <person name="Mongue J. A."/>
            <person name="Jaron S. K."/>
        </authorList>
    </citation>
    <scope>NUCLEOTIDE SEQUENCE</scope>
</reference>
<dbReference type="SMART" id="SM00020">
    <property type="entry name" value="Tryp_SPc"/>
    <property type="match status" value="1"/>
</dbReference>
<keyword evidence="1" id="KW-1015">Disulfide bond</keyword>
<protein>
    <recommendedName>
        <fullName evidence="4">Peptidase S1 domain-containing protein</fullName>
    </recommendedName>
</protein>
<dbReference type="Proteomes" id="UP000708208">
    <property type="component" value="Unassembled WGS sequence"/>
</dbReference>
<evidence type="ECO:0000256" key="1">
    <source>
        <dbReference type="ARBA" id="ARBA00023157"/>
    </source>
</evidence>
<evidence type="ECO:0000256" key="2">
    <source>
        <dbReference type="ARBA" id="ARBA00024195"/>
    </source>
</evidence>
<comment type="caution">
    <text evidence="5">The sequence shown here is derived from an EMBL/GenBank/DDBJ whole genome shotgun (WGS) entry which is preliminary data.</text>
</comment>
<dbReference type="InterPro" id="IPR001254">
    <property type="entry name" value="Trypsin_dom"/>
</dbReference>
<sequence length="236" mass="26401">MSPESKDTSAFPGSTKILLVLVLICSIFFIRPSYAESNFIDYPHDRVKRDEAYDDGDMDQKMVKGTEPSKHEYRFMVLLLQDMGHAQGKVVSCHGVLVAPHIILSVAHTRCQMLTADKVVAVAGMHHLKESNLTKQTREVCHIETSKKEGMYKNSYMIYFLSDPFKLNDYVGTINLPFGNTVNFQECMLCGWGYGDTMTTPLHMAIKMASCNEGPTVICTESANSGSYVKIILILL</sequence>
<comment type="similarity">
    <text evidence="2">Belongs to the peptidase S1 family. CLIP subfamily.</text>
</comment>
<evidence type="ECO:0000259" key="4">
    <source>
        <dbReference type="SMART" id="SM00020"/>
    </source>
</evidence>
<feature type="chain" id="PRO_5035269381" description="Peptidase S1 domain-containing protein" evidence="3">
    <location>
        <begin position="36"/>
        <end position="236"/>
    </location>
</feature>
<name>A0A8J2KWR1_9HEXA</name>
<dbReference type="InterPro" id="IPR051487">
    <property type="entry name" value="Ser/Thr_Proteases_Immune/Dev"/>
</dbReference>